<feature type="region of interest" description="Disordered" evidence="1">
    <location>
        <begin position="299"/>
        <end position="322"/>
    </location>
</feature>
<feature type="region of interest" description="Disordered" evidence="1">
    <location>
        <begin position="190"/>
        <end position="281"/>
    </location>
</feature>
<name>A0A5M8PTE3_9LECA</name>
<feature type="compositionally biased region" description="Low complexity" evidence="1">
    <location>
        <begin position="88"/>
        <end position="98"/>
    </location>
</feature>
<feature type="compositionally biased region" description="Low complexity" evidence="1">
    <location>
        <begin position="206"/>
        <end position="219"/>
    </location>
</feature>
<feature type="compositionally biased region" description="Low complexity" evidence="1">
    <location>
        <begin position="145"/>
        <end position="158"/>
    </location>
</feature>
<evidence type="ECO:0000313" key="3">
    <source>
        <dbReference type="Proteomes" id="UP000324767"/>
    </source>
</evidence>
<dbReference type="Proteomes" id="UP000324767">
    <property type="component" value="Unassembled WGS sequence"/>
</dbReference>
<feature type="compositionally biased region" description="Polar residues" evidence="1">
    <location>
        <begin position="190"/>
        <end position="204"/>
    </location>
</feature>
<organism evidence="2 3">
    <name type="scientific">Lasallia pustulata</name>
    <dbReference type="NCBI Taxonomy" id="136370"/>
    <lineage>
        <taxon>Eukaryota</taxon>
        <taxon>Fungi</taxon>
        <taxon>Dikarya</taxon>
        <taxon>Ascomycota</taxon>
        <taxon>Pezizomycotina</taxon>
        <taxon>Lecanoromycetes</taxon>
        <taxon>OSLEUM clade</taxon>
        <taxon>Umbilicariomycetidae</taxon>
        <taxon>Umbilicariales</taxon>
        <taxon>Umbilicariaceae</taxon>
        <taxon>Lasallia</taxon>
    </lineage>
</organism>
<evidence type="ECO:0000313" key="2">
    <source>
        <dbReference type="EMBL" id="KAA6411874.1"/>
    </source>
</evidence>
<feature type="compositionally biased region" description="Polar residues" evidence="1">
    <location>
        <begin position="1"/>
        <end position="52"/>
    </location>
</feature>
<accession>A0A5M8PTE3</accession>
<dbReference type="EMBL" id="VXIT01000006">
    <property type="protein sequence ID" value="KAA6411874.1"/>
    <property type="molecule type" value="Genomic_DNA"/>
</dbReference>
<dbReference type="AlphaFoldDB" id="A0A5M8PTE3"/>
<feature type="compositionally biased region" description="Polar residues" evidence="1">
    <location>
        <begin position="116"/>
        <end position="143"/>
    </location>
</feature>
<evidence type="ECO:0000256" key="1">
    <source>
        <dbReference type="SAM" id="MobiDB-lite"/>
    </source>
</evidence>
<reference evidence="2 3" key="1">
    <citation type="submission" date="2019-09" db="EMBL/GenBank/DDBJ databases">
        <title>The hologenome of the rock-dwelling lichen Lasallia pustulata.</title>
        <authorList>
            <person name="Greshake Tzovaras B."/>
            <person name="Segers F."/>
            <person name="Bicker A."/>
            <person name="Dal Grande F."/>
            <person name="Otte J."/>
            <person name="Hankeln T."/>
            <person name="Schmitt I."/>
            <person name="Ebersberger I."/>
        </authorList>
    </citation>
    <scope>NUCLEOTIDE SEQUENCE [LARGE SCALE GENOMIC DNA]</scope>
    <source>
        <strain evidence="2">A1-1</strain>
    </source>
</reference>
<sequence length="769" mass="82216">MSQSSETDNKISTSKTVELPSNQTSSVSSSIMDANGLNGPNSRRLLSSSSTYEPRENAAGGQGRTSATNELYSGNSTNTALPTQAFGSSRQSSASRSRFPGAVTDATIAESLYEPRNSSAGGQGRTSATNELSSGNSTNTALPTQAFGSSRQSSASRGPSHRPVTNATYAESLYEPHNSSAWDQGRTSAANALSSGNTTNTALPTQAFGSSRQSSASSSRFHRPVTNATYAESLYEPHNSSARDQGRTSATNELSSGNSTTTALPTQAFGSSRQSSASRGPFHRLVTNATYAESLYEPHNSSAWDQRRTSATNELSRGNTTNTALPTQAFRYSRQSSASSSRFRDAVTNATTAGPLFGPISRPATRTRLTSQLTGEASNAHLAVPTFSTPESPFLGDTASTIYNQIFPSANSNLNGGRAAQGPPMTGSFIQRPQNATISSTLSGNVLPHQAPGSNVFVPPNVAGLAHNAAIANAQPPVAGPTQPAPMFTNATFPTGTVPTGIPMNPMPILATRVHIRQSGPDYSFSTSDNRFFTRFGQVDSTDWAQLHALSHPSNLETLLSSDGTLYVQVPNRIPDRLPDRFRATPPSGRSQTSSPPAVAGRKFGEADLLNRLGPSMAEMDFPTVAEIREMVPQGGIKLRELVKIFEEHVRCEAGKKKFAKAIEELLDGDLRLEKEGGRLMPKVTWREMVKDSKGDEEGPRRETMGKLRRRVTQELRQMVAEDGGVKTAEEVDAALERIREGSEELLRREGEEMARETARLGGEQEGRG</sequence>
<comment type="caution">
    <text evidence="2">The sequence shown here is derived from an EMBL/GenBank/DDBJ whole genome shotgun (WGS) entry which is preliminary data.</text>
</comment>
<feature type="region of interest" description="Disordered" evidence="1">
    <location>
        <begin position="743"/>
        <end position="769"/>
    </location>
</feature>
<gene>
    <name evidence="2" type="ORF">FRX48_04024</name>
</gene>
<feature type="compositionally biased region" description="Polar residues" evidence="1">
    <location>
        <begin position="238"/>
        <end position="278"/>
    </location>
</feature>
<feature type="compositionally biased region" description="Polar residues" evidence="1">
    <location>
        <begin position="64"/>
        <end position="87"/>
    </location>
</feature>
<feature type="region of interest" description="Disordered" evidence="1">
    <location>
        <begin position="577"/>
        <end position="602"/>
    </location>
</feature>
<feature type="region of interest" description="Disordered" evidence="1">
    <location>
        <begin position="1"/>
        <end position="164"/>
    </location>
</feature>
<protein>
    <submittedName>
        <fullName evidence="2">Uncharacterized protein</fullName>
    </submittedName>
</protein>
<proteinExistence type="predicted"/>